<dbReference type="InterPro" id="IPR006656">
    <property type="entry name" value="Mopterin_OxRdtase"/>
</dbReference>
<keyword evidence="3" id="KW-0479">Metal-binding</keyword>
<dbReference type="Gene3D" id="3.40.50.12440">
    <property type="match status" value="2"/>
</dbReference>
<dbReference type="PANTHER" id="PTHR43742:SF3">
    <property type="entry name" value="DIMETHYL SULFOXIDE REDUCTASE DMSA"/>
    <property type="match status" value="1"/>
</dbReference>
<dbReference type="Pfam" id="PF04879">
    <property type="entry name" value="Molybdop_Fe4S4"/>
    <property type="match status" value="1"/>
</dbReference>
<evidence type="ECO:0000256" key="3">
    <source>
        <dbReference type="ARBA" id="ARBA00022723"/>
    </source>
</evidence>
<dbReference type="PROSITE" id="PS51669">
    <property type="entry name" value="4FE4S_MOW_BIS_MGD"/>
    <property type="match status" value="1"/>
</dbReference>
<dbReference type="NCBIfam" id="TIGR01409">
    <property type="entry name" value="TAT_signal_seq"/>
    <property type="match status" value="1"/>
</dbReference>
<dbReference type="InterPro" id="IPR006311">
    <property type="entry name" value="TAT_signal"/>
</dbReference>
<keyword evidence="9" id="KW-1185">Reference proteome</keyword>
<evidence type="ECO:0000313" key="8">
    <source>
        <dbReference type="EMBL" id="KLY41983.1"/>
    </source>
</evidence>
<keyword evidence="6" id="KW-0411">Iron-sulfur</keyword>
<dbReference type="InterPro" id="IPR050612">
    <property type="entry name" value="Prok_Mopterin_Oxidored"/>
</dbReference>
<accession>A0ABR5GK58</accession>
<proteinExistence type="predicted"/>
<evidence type="ECO:0000256" key="1">
    <source>
        <dbReference type="ARBA" id="ARBA00001942"/>
    </source>
</evidence>
<keyword evidence="2" id="KW-0500">Molybdenum</keyword>
<gene>
    <name evidence="8" type="ORF">SK91_00883</name>
</gene>
<organism evidence="8 9">
    <name type="scientific">Klebsiella michiganensis</name>
    <dbReference type="NCBI Taxonomy" id="1134687"/>
    <lineage>
        <taxon>Bacteria</taxon>
        <taxon>Pseudomonadati</taxon>
        <taxon>Pseudomonadota</taxon>
        <taxon>Gammaproteobacteria</taxon>
        <taxon>Enterobacterales</taxon>
        <taxon>Enterobacteriaceae</taxon>
        <taxon>Klebsiella/Raoultella group</taxon>
        <taxon>Klebsiella</taxon>
    </lineage>
</organism>
<name>A0ABR5GK58_9ENTR</name>
<dbReference type="PANTHER" id="PTHR43742">
    <property type="entry name" value="TRIMETHYLAMINE-N-OXIDE REDUCTASE"/>
    <property type="match status" value="1"/>
</dbReference>
<dbReference type="Pfam" id="PF00384">
    <property type="entry name" value="Molybdopterin"/>
    <property type="match status" value="1"/>
</dbReference>
<evidence type="ECO:0000256" key="4">
    <source>
        <dbReference type="ARBA" id="ARBA00022729"/>
    </source>
</evidence>
<evidence type="ECO:0000259" key="7">
    <source>
        <dbReference type="PROSITE" id="PS51669"/>
    </source>
</evidence>
<dbReference type="EMBL" id="LEUS01000004">
    <property type="protein sequence ID" value="KLY41983.1"/>
    <property type="molecule type" value="Genomic_DNA"/>
</dbReference>
<evidence type="ECO:0000256" key="6">
    <source>
        <dbReference type="ARBA" id="ARBA00023014"/>
    </source>
</evidence>
<protein>
    <submittedName>
        <fullName evidence="8">Dimethyl sulfoxide reductase DmsA</fullName>
    </submittedName>
</protein>
<dbReference type="PROSITE" id="PS51318">
    <property type="entry name" value="TAT"/>
    <property type="match status" value="1"/>
</dbReference>
<keyword evidence="4" id="KW-0732">Signal</keyword>
<feature type="domain" description="4Fe-4S Mo/W bis-MGD-type" evidence="7">
    <location>
        <begin position="54"/>
        <end position="116"/>
    </location>
</feature>
<dbReference type="SMART" id="SM00926">
    <property type="entry name" value="Molybdop_Fe4S4"/>
    <property type="match status" value="1"/>
</dbReference>
<evidence type="ECO:0000313" key="9">
    <source>
        <dbReference type="Proteomes" id="UP000036305"/>
    </source>
</evidence>
<evidence type="ECO:0000256" key="2">
    <source>
        <dbReference type="ARBA" id="ARBA00022505"/>
    </source>
</evidence>
<dbReference type="InterPro" id="IPR006963">
    <property type="entry name" value="Mopterin_OxRdtase_4Fe-4S_dom"/>
</dbReference>
<comment type="cofactor">
    <cofactor evidence="1">
        <name>Mo-bis(molybdopterin guanine dinucleotide)</name>
        <dbReference type="ChEBI" id="CHEBI:60539"/>
    </cofactor>
</comment>
<sequence>MKTKTSDALLAAEVSRRGLMKTTAIGGLAMASSAFTLPFTRIAQAADNLNPASETVTWSACTVNCGSRCPLRMHVVGGEIKYVETDNTGDDSYDGLHQVRACLRGRSMRRRVYNPDRLKYPMKRVGKRGEGKFEKISWEEAFDTIASNMQRLIKEYGNESIYLNYGTGTLGGTLTRSWPPGKTLIARLMNCCGGYLNHYGDYSTAQIAAGLNYTYGGWADGNSPSDIENSKLVVLFGNNPGETRMSGGGVTYYLEQAREKSNARLIIIDPRYTDTGAGREDEWIPIRPGTDAALVSALAWVMINENLVDQPFLDK</sequence>
<dbReference type="Proteomes" id="UP000036305">
    <property type="component" value="Unassembled WGS sequence"/>
</dbReference>
<comment type="caution">
    <text evidence="8">The sequence shown here is derived from an EMBL/GenBank/DDBJ whole genome shotgun (WGS) entry which is preliminary data.</text>
</comment>
<dbReference type="SUPFAM" id="SSF53706">
    <property type="entry name" value="Formate dehydrogenase/DMSO reductase, domains 1-3"/>
    <property type="match status" value="1"/>
</dbReference>
<evidence type="ECO:0000256" key="5">
    <source>
        <dbReference type="ARBA" id="ARBA00023004"/>
    </source>
</evidence>
<keyword evidence="5" id="KW-0408">Iron</keyword>
<dbReference type="InterPro" id="IPR019546">
    <property type="entry name" value="TAT_signal_bac_arc"/>
</dbReference>
<reference evidence="8 9" key="1">
    <citation type="submission" date="2015-06" db="EMBL/GenBank/DDBJ databases">
        <title>The Genome Sequence of None.</title>
        <authorList>
            <consortium name="The Broad Institute Genomics Platform"/>
            <consortium name="The Broad Institute Genome Sequencing Center for Infectious Disease"/>
            <person name="Earl A.M."/>
            <person name="Onderdonk A.B."/>
            <person name="Kirby J."/>
            <person name="Ferraro M.J."/>
            <person name="Huang S."/>
            <person name="Spencer M."/>
            <person name="Fodor A."/>
            <person name="Hooper D."/>
            <person name="Dekker J."/>
            <person name="O'Brien T."/>
            <person name="Quan V."/>
            <person name="Gombosev A."/>
            <person name="Delaney M."/>
            <person name="DuBois A."/>
            <person name="Ernst C."/>
            <person name="Kim D.S."/>
            <person name="Rossman W."/>
            <person name="Gohs F."/>
            <person name="Petruso H."/>
            <person name="Nozar T."/>
            <person name="Mougeot F."/>
            <person name="Manson-McGuire A."/>
            <person name="Young S."/>
            <person name="Abouelleil A."/>
            <person name="Cao P."/>
            <person name="Chapman S.B."/>
            <person name="Griggs A."/>
            <person name="Priest M."/>
            <person name="Shea T."/>
            <person name="Wortman I."/>
            <person name="Wortman J.R."/>
            <person name="Nusbaum C."/>
            <person name="Birren B."/>
        </authorList>
    </citation>
    <scope>NUCLEOTIDE SEQUENCE [LARGE SCALE GENOMIC DNA]</scope>
    <source>
        <strain evidence="8 9">MGH87</strain>
    </source>
</reference>